<name>A0AAQ4EIL5_AMBAM</name>
<comment type="caution">
    <text evidence="2">The sequence shown here is derived from an EMBL/GenBank/DDBJ whole genome shotgun (WGS) entry which is preliminary data.</text>
</comment>
<evidence type="ECO:0000313" key="3">
    <source>
        <dbReference type="Proteomes" id="UP001321473"/>
    </source>
</evidence>
<evidence type="ECO:0000313" key="2">
    <source>
        <dbReference type="EMBL" id="KAK8774597.1"/>
    </source>
</evidence>
<evidence type="ECO:0008006" key="4">
    <source>
        <dbReference type="Google" id="ProtNLM"/>
    </source>
</evidence>
<accession>A0AAQ4EIL5</accession>
<protein>
    <recommendedName>
        <fullName evidence="4">Secreted salivary gland peptide</fullName>
    </recommendedName>
</protein>
<feature type="non-terminal residue" evidence="2">
    <location>
        <position position="62"/>
    </location>
</feature>
<organism evidence="2 3">
    <name type="scientific">Amblyomma americanum</name>
    <name type="common">Lone star tick</name>
    <dbReference type="NCBI Taxonomy" id="6943"/>
    <lineage>
        <taxon>Eukaryota</taxon>
        <taxon>Metazoa</taxon>
        <taxon>Ecdysozoa</taxon>
        <taxon>Arthropoda</taxon>
        <taxon>Chelicerata</taxon>
        <taxon>Arachnida</taxon>
        <taxon>Acari</taxon>
        <taxon>Parasitiformes</taxon>
        <taxon>Ixodida</taxon>
        <taxon>Ixodoidea</taxon>
        <taxon>Ixodidae</taxon>
        <taxon>Amblyomminae</taxon>
        <taxon>Amblyomma</taxon>
    </lineage>
</organism>
<keyword evidence="3" id="KW-1185">Reference proteome</keyword>
<proteinExistence type="predicted"/>
<reference evidence="2 3" key="1">
    <citation type="journal article" date="2023" name="Arcadia Sci">
        <title>De novo assembly of a long-read Amblyomma americanum tick genome.</title>
        <authorList>
            <person name="Chou S."/>
            <person name="Poskanzer K.E."/>
            <person name="Rollins M."/>
            <person name="Thuy-Boun P.S."/>
        </authorList>
    </citation>
    <scope>NUCLEOTIDE SEQUENCE [LARGE SCALE GENOMIC DNA]</scope>
    <source>
        <strain evidence="2">F_SG_1</strain>
        <tissue evidence="2">Salivary glands</tissue>
    </source>
</reference>
<dbReference type="Proteomes" id="UP001321473">
    <property type="component" value="Unassembled WGS sequence"/>
</dbReference>
<dbReference type="EMBL" id="JARKHS020015249">
    <property type="protein sequence ID" value="KAK8774597.1"/>
    <property type="molecule type" value="Genomic_DNA"/>
</dbReference>
<feature type="signal peptide" evidence="1">
    <location>
        <begin position="1"/>
        <end position="22"/>
    </location>
</feature>
<dbReference type="AlphaFoldDB" id="A0AAQ4EIL5"/>
<keyword evidence="1" id="KW-0732">Signal</keyword>
<feature type="chain" id="PRO_5042930376" description="Secreted salivary gland peptide" evidence="1">
    <location>
        <begin position="23"/>
        <end position="62"/>
    </location>
</feature>
<evidence type="ECO:0000256" key="1">
    <source>
        <dbReference type="SAM" id="SignalP"/>
    </source>
</evidence>
<gene>
    <name evidence="2" type="ORF">V5799_010870</name>
</gene>
<sequence>MNALFLAFVIIAAGSLTAVIEAKCPEPTGSSDCVHIQCKAEECEAQGLECCPKPCGGTWCVK</sequence>